<keyword evidence="1" id="KW-0812">Transmembrane</keyword>
<keyword evidence="1" id="KW-1133">Transmembrane helix</keyword>
<dbReference type="Proteomes" id="UP000597762">
    <property type="component" value="Unassembled WGS sequence"/>
</dbReference>
<feature type="transmembrane region" description="Helical" evidence="1">
    <location>
        <begin position="40"/>
        <end position="61"/>
    </location>
</feature>
<keyword evidence="1" id="KW-0472">Membrane</keyword>
<organism evidence="2 3">
    <name type="scientific">Acanthosepion pharaonis</name>
    <name type="common">Pharaoh cuttlefish</name>
    <name type="synonym">Sepia pharaonis</name>
    <dbReference type="NCBI Taxonomy" id="158019"/>
    <lineage>
        <taxon>Eukaryota</taxon>
        <taxon>Metazoa</taxon>
        <taxon>Spiralia</taxon>
        <taxon>Lophotrochozoa</taxon>
        <taxon>Mollusca</taxon>
        <taxon>Cephalopoda</taxon>
        <taxon>Coleoidea</taxon>
        <taxon>Decapodiformes</taxon>
        <taxon>Sepiida</taxon>
        <taxon>Sepiina</taxon>
        <taxon>Sepiidae</taxon>
        <taxon>Acanthosepion</taxon>
    </lineage>
</organism>
<feature type="transmembrane region" description="Helical" evidence="1">
    <location>
        <begin position="143"/>
        <end position="167"/>
    </location>
</feature>
<evidence type="ECO:0000256" key="1">
    <source>
        <dbReference type="SAM" id="Phobius"/>
    </source>
</evidence>
<name>A0A812BDU3_ACAPH</name>
<evidence type="ECO:0000313" key="3">
    <source>
        <dbReference type="Proteomes" id="UP000597762"/>
    </source>
</evidence>
<accession>A0A812BDU3</accession>
<comment type="caution">
    <text evidence="2">The sequence shown here is derived from an EMBL/GenBank/DDBJ whole genome shotgun (WGS) entry which is preliminary data.</text>
</comment>
<keyword evidence="3" id="KW-1185">Reference proteome</keyword>
<dbReference type="AlphaFoldDB" id="A0A812BDU3"/>
<reference evidence="2" key="1">
    <citation type="submission" date="2021-01" db="EMBL/GenBank/DDBJ databases">
        <authorList>
            <person name="Li R."/>
            <person name="Bekaert M."/>
        </authorList>
    </citation>
    <scope>NUCLEOTIDE SEQUENCE</scope>
    <source>
        <strain evidence="2">Farmed</strain>
    </source>
</reference>
<gene>
    <name evidence="2" type="ORF">SPHA_18110</name>
</gene>
<evidence type="ECO:0000313" key="2">
    <source>
        <dbReference type="EMBL" id="CAE1231470.1"/>
    </source>
</evidence>
<dbReference type="EMBL" id="CAHIKZ030000651">
    <property type="protein sequence ID" value="CAE1231470.1"/>
    <property type="molecule type" value="Genomic_DNA"/>
</dbReference>
<protein>
    <submittedName>
        <fullName evidence="2">Uncharacterized protein</fullName>
    </submittedName>
</protein>
<feature type="transmembrane region" description="Helical" evidence="1">
    <location>
        <begin position="73"/>
        <end position="93"/>
    </location>
</feature>
<proteinExistence type="predicted"/>
<sequence length="176" mass="19766">MLLLISFLLFTFYFSSSLLSLYTSSSFSLTCIFSSSLCPIHHYSISNPFYLTLFIPICFCILSSSSSFSSSHITSTCFASVYLPLLHFFTLSFSSSISYLPLFILFIPTFFSSFLSYLHLLYISPPTCSSSFSSIFSPLSLPLYLTSSLSIHLNFLLFFSFLFSIFLSSSNSLSLL</sequence>
<feature type="transmembrane region" description="Helical" evidence="1">
    <location>
        <begin position="99"/>
        <end position="122"/>
    </location>
</feature>